<evidence type="ECO:0000313" key="3">
    <source>
        <dbReference type="Proteomes" id="UP001143364"/>
    </source>
</evidence>
<protein>
    <submittedName>
        <fullName evidence="2">Uncharacterized protein</fullName>
    </submittedName>
</protein>
<keyword evidence="3" id="KW-1185">Reference proteome</keyword>
<dbReference type="EMBL" id="BSFK01000004">
    <property type="protein sequence ID" value="GLK75058.1"/>
    <property type="molecule type" value="Genomic_DNA"/>
</dbReference>
<evidence type="ECO:0000256" key="1">
    <source>
        <dbReference type="SAM" id="MobiDB-lite"/>
    </source>
</evidence>
<dbReference type="AlphaFoldDB" id="A0A9W6N2B7"/>
<comment type="caution">
    <text evidence="2">The sequence shown here is derived from an EMBL/GenBank/DDBJ whole genome shotgun (WGS) entry which is preliminary data.</text>
</comment>
<feature type="region of interest" description="Disordered" evidence="1">
    <location>
        <begin position="28"/>
        <end position="58"/>
    </location>
</feature>
<sequence>MRLDRPRALVAAHRLRARIAMLPLKRTPAADAGRAHPEALGRLTMTETALDRGENTDT</sequence>
<accession>A0A9W6N2B7</accession>
<organism evidence="2 3">
    <name type="scientific">Methylopila jiangsuensis</name>
    <dbReference type="NCBI Taxonomy" id="586230"/>
    <lineage>
        <taxon>Bacteria</taxon>
        <taxon>Pseudomonadati</taxon>
        <taxon>Pseudomonadota</taxon>
        <taxon>Alphaproteobacteria</taxon>
        <taxon>Hyphomicrobiales</taxon>
        <taxon>Methylopilaceae</taxon>
        <taxon>Methylopila</taxon>
    </lineage>
</organism>
<name>A0A9W6N2B7_9HYPH</name>
<feature type="compositionally biased region" description="Basic and acidic residues" evidence="1">
    <location>
        <begin position="49"/>
        <end position="58"/>
    </location>
</feature>
<proteinExistence type="predicted"/>
<reference evidence="2" key="1">
    <citation type="journal article" date="2014" name="Int. J. Syst. Evol. Microbiol.">
        <title>Complete genome sequence of Corynebacterium casei LMG S-19264T (=DSM 44701T), isolated from a smear-ripened cheese.</title>
        <authorList>
            <consortium name="US DOE Joint Genome Institute (JGI-PGF)"/>
            <person name="Walter F."/>
            <person name="Albersmeier A."/>
            <person name="Kalinowski J."/>
            <person name="Ruckert C."/>
        </authorList>
    </citation>
    <scope>NUCLEOTIDE SEQUENCE</scope>
    <source>
        <strain evidence="2">VKM B-2555</strain>
    </source>
</reference>
<reference evidence="2" key="2">
    <citation type="submission" date="2023-01" db="EMBL/GenBank/DDBJ databases">
        <authorList>
            <person name="Sun Q."/>
            <person name="Evtushenko L."/>
        </authorList>
    </citation>
    <scope>NUCLEOTIDE SEQUENCE</scope>
    <source>
        <strain evidence="2">VKM B-2555</strain>
    </source>
</reference>
<evidence type="ECO:0000313" key="2">
    <source>
        <dbReference type="EMBL" id="GLK75058.1"/>
    </source>
</evidence>
<dbReference type="Proteomes" id="UP001143364">
    <property type="component" value="Unassembled WGS sequence"/>
</dbReference>
<gene>
    <name evidence="2" type="ORF">GCM10008171_03120</name>
</gene>